<organism evidence="1 2">
    <name type="scientific">Melipona bicolor</name>
    <dbReference type="NCBI Taxonomy" id="60889"/>
    <lineage>
        <taxon>Eukaryota</taxon>
        <taxon>Metazoa</taxon>
        <taxon>Ecdysozoa</taxon>
        <taxon>Arthropoda</taxon>
        <taxon>Hexapoda</taxon>
        <taxon>Insecta</taxon>
        <taxon>Pterygota</taxon>
        <taxon>Neoptera</taxon>
        <taxon>Endopterygota</taxon>
        <taxon>Hymenoptera</taxon>
        <taxon>Apocrita</taxon>
        <taxon>Aculeata</taxon>
        <taxon>Apoidea</taxon>
        <taxon>Anthophila</taxon>
        <taxon>Apidae</taxon>
        <taxon>Melipona</taxon>
    </lineage>
</organism>
<dbReference type="EMBL" id="JAHYIQ010000031">
    <property type="protein sequence ID" value="KAK1120510.1"/>
    <property type="molecule type" value="Genomic_DNA"/>
</dbReference>
<accession>A0AA40FK00</accession>
<proteinExistence type="predicted"/>
<name>A0AA40FK00_9HYME</name>
<dbReference type="Proteomes" id="UP001177670">
    <property type="component" value="Unassembled WGS sequence"/>
</dbReference>
<sequence length="114" mass="12803">MQNSISPGRAAKELVDYPAIGRLIRASLKPGLPQNQPRISITSTAWKPERASGVLSTGFVKFNVAEPFVKSVDSLDCPGERELRFHIEFRSCPRSQVSLWHPPFNGDISRRRRS</sequence>
<protein>
    <submittedName>
        <fullName evidence="1">Uncharacterized protein</fullName>
    </submittedName>
</protein>
<evidence type="ECO:0000313" key="2">
    <source>
        <dbReference type="Proteomes" id="UP001177670"/>
    </source>
</evidence>
<gene>
    <name evidence="1" type="ORF">K0M31_012489</name>
</gene>
<reference evidence="1" key="1">
    <citation type="submission" date="2021-10" db="EMBL/GenBank/DDBJ databases">
        <title>Melipona bicolor Genome sequencing and assembly.</title>
        <authorList>
            <person name="Araujo N.S."/>
            <person name="Arias M.C."/>
        </authorList>
    </citation>
    <scope>NUCLEOTIDE SEQUENCE</scope>
    <source>
        <strain evidence="1">USP_2M_L1-L4_2017</strain>
        <tissue evidence="1">Whole body</tissue>
    </source>
</reference>
<dbReference type="AlphaFoldDB" id="A0AA40FK00"/>
<evidence type="ECO:0000313" key="1">
    <source>
        <dbReference type="EMBL" id="KAK1120510.1"/>
    </source>
</evidence>
<keyword evidence="2" id="KW-1185">Reference proteome</keyword>
<comment type="caution">
    <text evidence="1">The sequence shown here is derived from an EMBL/GenBank/DDBJ whole genome shotgun (WGS) entry which is preliminary data.</text>
</comment>